<gene>
    <name evidence="1" type="ORF">LGH74_22280</name>
</gene>
<keyword evidence="1" id="KW-0547">Nucleotide-binding</keyword>
<comment type="caution">
    <text evidence="1">The sequence shown here is derived from an EMBL/GenBank/DDBJ whole genome shotgun (WGS) entry which is preliminary data.</text>
</comment>
<proteinExistence type="predicted"/>
<organism evidence="1 2">
    <name type="scientific">Hymenobacter lucidus</name>
    <dbReference type="NCBI Taxonomy" id="2880930"/>
    <lineage>
        <taxon>Bacteria</taxon>
        <taxon>Pseudomonadati</taxon>
        <taxon>Bacteroidota</taxon>
        <taxon>Cytophagia</taxon>
        <taxon>Cytophagales</taxon>
        <taxon>Hymenobacteraceae</taxon>
        <taxon>Hymenobacter</taxon>
    </lineage>
</organism>
<reference evidence="1" key="1">
    <citation type="submission" date="2021-10" db="EMBL/GenBank/DDBJ databases">
        <authorList>
            <person name="Dean J.D."/>
            <person name="Kim M.K."/>
            <person name="Newey C.N."/>
            <person name="Stoker T.S."/>
            <person name="Thompson D.W."/>
            <person name="Grose J.H."/>
        </authorList>
    </citation>
    <scope>NUCLEOTIDE SEQUENCE</scope>
    <source>
        <strain evidence="1">BT178</strain>
    </source>
</reference>
<evidence type="ECO:0000313" key="2">
    <source>
        <dbReference type="Proteomes" id="UP001165296"/>
    </source>
</evidence>
<dbReference type="Proteomes" id="UP001165296">
    <property type="component" value="Unassembled WGS sequence"/>
</dbReference>
<evidence type="ECO:0000313" key="1">
    <source>
        <dbReference type="EMBL" id="MCB2410733.1"/>
    </source>
</evidence>
<accession>A0ABS8AY77</accession>
<dbReference type="EMBL" id="JAJADR010000010">
    <property type="protein sequence ID" value="MCB2410733.1"/>
    <property type="molecule type" value="Genomic_DNA"/>
</dbReference>
<protein>
    <submittedName>
        <fullName evidence="1">ATP-binding protein</fullName>
    </submittedName>
</protein>
<dbReference type="GO" id="GO:0005524">
    <property type="term" value="F:ATP binding"/>
    <property type="evidence" value="ECO:0007669"/>
    <property type="project" value="UniProtKB-KW"/>
</dbReference>
<keyword evidence="2" id="KW-1185">Reference proteome</keyword>
<keyword evidence="1" id="KW-0067">ATP-binding</keyword>
<dbReference type="InterPro" id="IPR021228">
    <property type="entry name" value="BrxD"/>
</dbReference>
<sequence length="441" mass="50034">MLENLKPKEATAIVNSLLGGVVPKLGVQHITVGRSPEVEAFVHALEDVKNGHSLVKFWIGDFGAGKSFMLHLLNTVALKQKFVVANADFTPDNRLYANDGKAVALYAAIMDNIAIQTKPEGGALATLLEKWIEQVIAKTAQTHGISLTDIRQPTHLPLIQTAIMQTIQELTDVGGFDFGMVVLKYYEGYVTGDEQLRRNALKWLKGEYRTKTEARQDLGVREIIHDLNYYDMLKNFCRLFVSMGYSGFMINLDEAINLYKISTAAMREKNYEKILTIYNDCFQGKINHLFLNFAGTRDVLENERRGLFSYQALKSRLETNKFETAGVRDFAQPVIRLRPLTHNEVFVLLQKLRAIFDFNYKTQVPVSDTDIQAFMEEMFNKPGASEFLTPREVIRDFLNILSLLRQNPGLDKQQLFGDIQIRDERPNESAVDALVDSIEIL</sequence>
<dbReference type="Pfam" id="PF10923">
    <property type="entry name" value="BrxC_BrxD"/>
    <property type="match status" value="1"/>
</dbReference>
<name>A0ABS8AY77_9BACT</name>
<dbReference type="RefSeq" id="WP_226179918.1">
    <property type="nucleotide sequence ID" value="NZ_JAJADR010000010.1"/>
</dbReference>